<keyword evidence="1" id="KW-0472">Membrane</keyword>
<sequence length="233" mass="26480">MLMLSWCQNPSILMMHKIRFFCHLGLAFMSVFMLSSTSVVLAYSLKMYRGTVLHSIPEILAASAVSIILVGLAWLPSTEHVGTYGINKMRTIWQELLWSGVITLAIAASLTSLHESTPGLMSSCGRYFICRGYIFIFVTTWVGWIMIAVPTMLLLASAVYQMRRSPTGDSVWHMEVDRFEYFWPGQTHLRVRRTKPVSHLPRVQPGIADLKSHHHHQAFPFENEKSPASFHNL</sequence>
<accession>A0A2N5TSA9</accession>
<feature type="transmembrane region" description="Helical" evidence="1">
    <location>
        <begin position="96"/>
        <end position="113"/>
    </location>
</feature>
<dbReference type="Proteomes" id="UP000235392">
    <property type="component" value="Unassembled WGS sequence"/>
</dbReference>
<evidence type="ECO:0000313" key="6">
    <source>
        <dbReference type="Proteomes" id="UP000235388"/>
    </source>
</evidence>
<dbReference type="OrthoDB" id="2499382at2759"/>
<name>A0A2N5TSA9_9BASI</name>
<dbReference type="Proteomes" id="UP000235388">
    <property type="component" value="Unassembled WGS sequence"/>
</dbReference>
<evidence type="ECO:0000313" key="7">
    <source>
        <dbReference type="Proteomes" id="UP000235392"/>
    </source>
</evidence>
<dbReference type="AlphaFoldDB" id="A0A2N5TSA9"/>
<feature type="transmembrane region" description="Helical" evidence="1">
    <location>
        <begin position="133"/>
        <end position="156"/>
    </location>
</feature>
<evidence type="ECO:0000313" key="4">
    <source>
        <dbReference type="EMBL" id="PLW28393.1"/>
    </source>
</evidence>
<keyword evidence="1" id="KW-1133">Transmembrane helix</keyword>
<dbReference type="EMBL" id="PGCI01000884">
    <property type="protein sequence ID" value="PLW12478.1"/>
    <property type="molecule type" value="Genomic_DNA"/>
</dbReference>
<evidence type="ECO:0000313" key="5">
    <source>
        <dbReference type="EMBL" id="PLW29821.1"/>
    </source>
</evidence>
<protein>
    <submittedName>
        <fullName evidence="4">Uncharacterized protein</fullName>
    </submittedName>
</protein>
<organism evidence="4 6">
    <name type="scientific">Puccinia coronata f. sp. avenae</name>
    <dbReference type="NCBI Taxonomy" id="200324"/>
    <lineage>
        <taxon>Eukaryota</taxon>
        <taxon>Fungi</taxon>
        <taxon>Dikarya</taxon>
        <taxon>Basidiomycota</taxon>
        <taxon>Pucciniomycotina</taxon>
        <taxon>Pucciniomycetes</taxon>
        <taxon>Pucciniales</taxon>
        <taxon>Pucciniaceae</taxon>
        <taxon>Puccinia</taxon>
    </lineage>
</organism>
<keyword evidence="6" id="KW-1185">Reference proteome</keyword>
<comment type="caution">
    <text evidence="4">The sequence shown here is derived from an EMBL/GenBank/DDBJ whole genome shotgun (WGS) entry which is preliminary data.</text>
</comment>
<reference evidence="6 7" key="1">
    <citation type="submission" date="2017-11" db="EMBL/GenBank/DDBJ databases">
        <title>De novo assembly and phasing of dikaryotic genomes from two isolates of Puccinia coronata f. sp. avenae, the causal agent of oat crown rust.</title>
        <authorList>
            <person name="Miller M.E."/>
            <person name="Zhang Y."/>
            <person name="Omidvar V."/>
            <person name="Sperschneider J."/>
            <person name="Schwessinger B."/>
            <person name="Raley C."/>
            <person name="Palmer J.M."/>
            <person name="Garnica D."/>
            <person name="Upadhyaya N."/>
            <person name="Rathjen J."/>
            <person name="Taylor J.M."/>
            <person name="Park R.F."/>
            <person name="Dodds P.N."/>
            <person name="Hirsch C.D."/>
            <person name="Kianian S.F."/>
            <person name="Figueroa M."/>
        </authorList>
    </citation>
    <scope>NUCLEOTIDE SEQUENCE [LARGE SCALE GENOMIC DNA]</scope>
    <source>
        <strain evidence="4">12NC29</strain>
        <strain evidence="2">12SD80</strain>
    </source>
</reference>
<proteinExistence type="predicted"/>
<dbReference type="EMBL" id="PGCJ01000655">
    <property type="protein sequence ID" value="PLW25038.1"/>
    <property type="molecule type" value="Genomic_DNA"/>
</dbReference>
<dbReference type="STRING" id="200324.A0A2N5TSA9"/>
<evidence type="ECO:0000313" key="2">
    <source>
        <dbReference type="EMBL" id="PLW12478.1"/>
    </source>
</evidence>
<gene>
    <name evidence="4" type="ORF">PCANC_25614</name>
    <name evidence="3" type="ORF">PCANC_28567</name>
    <name evidence="5" type="ORF">PCASD_25489</name>
    <name evidence="2" type="ORF">PCASD_26741</name>
</gene>
<keyword evidence="1" id="KW-0812">Transmembrane</keyword>
<evidence type="ECO:0000313" key="3">
    <source>
        <dbReference type="EMBL" id="PLW25038.1"/>
    </source>
</evidence>
<feature type="transmembrane region" description="Helical" evidence="1">
    <location>
        <begin position="52"/>
        <end position="75"/>
    </location>
</feature>
<evidence type="ECO:0000256" key="1">
    <source>
        <dbReference type="SAM" id="Phobius"/>
    </source>
</evidence>
<dbReference type="EMBL" id="PGCI01000318">
    <property type="protein sequence ID" value="PLW29821.1"/>
    <property type="molecule type" value="Genomic_DNA"/>
</dbReference>
<dbReference type="EMBL" id="PGCJ01000446">
    <property type="protein sequence ID" value="PLW28393.1"/>
    <property type="molecule type" value="Genomic_DNA"/>
</dbReference>